<comment type="similarity">
    <text evidence="5">Belongs to the SAT4 family.</text>
</comment>
<evidence type="ECO:0000313" key="10">
    <source>
        <dbReference type="Proteomes" id="UP000813385"/>
    </source>
</evidence>
<dbReference type="AlphaFoldDB" id="A0A8K0TI57"/>
<name>A0A8K0TI57_9PEZI</name>
<organism evidence="9 10">
    <name type="scientific">Plectosphaerella cucumerina</name>
    <dbReference type="NCBI Taxonomy" id="40658"/>
    <lineage>
        <taxon>Eukaryota</taxon>
        <taxon>Fungi</taxon>
        <taxon>Dikarya</taxon>
        <taxon>Ascomycota</taxon>
        <taxon>Pezizomycotina</taxon>
        <taxon>Sordariomycetes</taxon>
        <taxon>Hypocreomycetidae</taxon>
        <taxon>Glomerellales</taxon>
        <taxon>Plectosphaerellaceae</taxon>
        <taxon>Plectosphaerella</taxon>
    </lineage>
</organism>
<feature type="domain" description="Rhodopsin" evidence="8">
    <location>
        <begin position="33"/>
        <end position="275"/>
    </location>
</feature>
<feature type="transmembrane region" description="Helical" evidence="7">
    <location>
        <begin position="178"/>
        <end position="200"/>
    </location>
</feature>
<dbReference type="PANTHER" id="PTHR33048:SF96">
    <property type="entry name" value="INTEGRAL MEMBRANE PROTEIN"/>
    <property type="match status" value="1"/>
</dbReference>
<sequence length="450" mass="49497">MASTGMPDIKSRGMELFFVQLVFLLLSGICVVIRAYVRIFMVKKVTLDDYLIFLAMTMYLAYGTVALHGVLHGATGKRIEELSVDAAALSLRAWFICEVLYSPVTLAIRASVCVVLLRLASERVHIWIIWINFVLITIVSIVFFFLLLFQCSPVVYFWKQVYGLQGSCVPVAVIPTAFWVHSIISSLSDWCLGLLPVAILWHVKINRRTKAIIAFLLSIGIIAGIAPMVRLQYVKHMEISIEFLYVTIDVGMWSIMEPALGIIAACLATFRPLFKNWGFGWTANKRSRSPSKSLGKETGSSGSTSGKRSSFAPWRNSKATSLNVEAANAASRNDARAEPGTLSPDGSEMELNKRETERSEEVQTPRSWDIERGGPVDLSLGQRTSMMPEPLVLSRASNSNITVRTSVNVTSQAADPDSRPASRSTEGDGSGALQHPDMPAPPPVSRGRLV</sequence>
<feature type="transmembrane region" description="Helical" evidence="7">
    <location>
        <begin position="91"/>
        <end position="117"/>
    </location>
</feature>
<comment type="subcellular location">
    <subcellularLocation>
        <location evidence="1">Membrane</location>
        <topology evidence="1">Multi-pass membrane protein</topology>
    </subcellularLocation>
</comment>
<dbReference type="PANTHER" id="PTHR33048">
    <property type="entry name" value="PTH11-LIKE INTEGRAL MEMBRANE PROTEIN (AFU_ORTHOLOGUE AFUA_5G11245)"/>
    <property type="match status" value="1"/>
</dbReference>
<keyword evidence="10" id="KW-1185">Reference proteome</keyword>
<dbReference type="GO" id="GO:0016020">
    <property type="term" value="C:membrane"/>
    <property type="evidence" value="ECO:0007669"/>
    <property type="project" value="UniProtKB-SubCell"/>
</dbReference>
<protein>
    <submittedName>
        <fullName evidence="9">Integral membrane protein</fullName>
    </submittedName>
</protein>
<feature type="region of interest" description="Disordered" evidence="6">
    <location>
        <begin position="325"/>
        <end position="383"/>
    </location>
</feature>
<accession>A0A8K0TI57</accession>
<feature type="compositionally biased region" description="Polar residues" evidence="6">
    <location>
        <begin position="402"/>
        <end position="413"/>
    </location>
</feature>
<dbReference type="Pfam" id="PF20684">
    <property type="entry name" value="Fung_rhodopsin"/>
    <property type="match status" value="1"/>
</dbReference>
<evidence type="ECO:0000256" key="1">
    <source>
        <dbReference type="ARBA" id="ARBA00004141"/>
    </source>
</evidence>
<keyword evidence="3 7" id="KW-1133">Transmembrane helix</keyword>
<dbReference type="InterPro" id="IPR049326">
    <property type="entry name" value="Rhodopsin_dom_fungi"/>
</dbReference>
<feature type="transmembrane region" description="Helical" evidence="7">
    <location>
        <begin position="49"/>
        <end position="71"/>
    </location>
</feature>
<dbReference type="OrthoDB" id="3936451at2759"/>
<evidence type="ECO:0000256" key="6">
    <source>
        <dbReference type="SAM" id="MobiDB-lite"/>
    </source>
</evidence>
<feature type="transmembrane region" description="Helical" evidence="7">
    <location>
        <begin position="212"/>
        <end position="230"/>
    </location>
</feature>
<proteinExistence type="inferred from homology"/>
<evidence type="ECO:0000256" key="4">
    <source>
        <dbReference type="ARBA" id="ARBA00023136"/>
    </source>
</evidence>
<gene>
    <name evidence="9" type="ORF">B0T11DRAFT_109175</name>
</gene>
<evidence type="ECO:0000259" key="8">
    <source>
        <dbReference type="Pfam" id="PF20684"/>
    </source>
</evidence>
<reference evidence="9" key="1">
    <citation type="journal article" date="2021" name="Nat. Commun.">
        <title>Genetic determinants of endophytism in the Arabidopsis root mycobiome.</title>
        <authorList>
            <person name="Mesny F."/>
            <person name="Miyauchi S."/>
            <person name="Thiergart T."/>
            <person name="Pickel B."/>
            <person name="Atanasova L."/>
            <person name="Karlsson M."/>
            <person name="Huettel B."/>
            <person name="Barry K.W."/>
            <person name="Haridas S."/>
            <person name="Chen C."/>
            <person name="Bauer D."/>
            <person name="Andreopoulos W."/>
            <person name="Pangilinan J."/>
            <person name="LaButti K."/>
            <person name="Riley R."/>
            <person name="Lipzen A."/>
            <person name="Clum A."/>
            <person name="Drula E."/>
            <person name="Henrissat B."/>
            <person name="Kohler A."/>
            <person name="Grigoriev I.V."/>
            <person name="Martin F.M."/>
            <person name="Hacquard S."/>
        </authorList>
    </citation>
    <scope>NUCLEOTIDE SEQUENCE</scope>
    <source>
        <strain evidence="9">MPI-CAGE-AT-0016</strain>
    </source>
</reference>
<feature type="region of interest" description="Disordered" evidence="6">
    <location>
        <begin position="286"/>
        <end position="313"/>
    </location>
</feature>
<evidence type="ECO:0000313" key="9">
    <source>
        <dbReference type="EMBL" id="KAH7358843.1"/>
    </source>
</evidence>
<dbReference type="InterPro" id="IPR052337">
    <property type="entry name" value="SAT4-like"/>
</dbReference>
<keyword evidence="4 7" id="KW-0472">Membrane</keyword>
<keyword evidence="2 7" id="KW-0812">Transmembrane</keyword>
<dbReference type="EMBL" id="JAGPXD010000004">
    <property type="protein sequence ID" value="KAH7358843.1"/>
    <property type="molecule type" value="Genomic_DNA"/>
</dbReference>
<evidence type="ECO:0000256" key="5">
    <source>
        <dbReference type="ARBA" id="ARBA00038359"/>
    </source>
</evidence>
<comment type="caution">
    <text evidence="9">The sequence shown here is derived from an EMBL/GenBank/DDBJ whole genome shotgun (WGS) entry which is preliminary data.</text>
</comment>
<feature type="region of interest" description="Disordered" evidence="6">
    <location>
        <begin position="402"/>
        <end position="450"/>
    </location>
</feature>
<evidence type="ECO:0000256" key="7">
    <source>
        <dbReference type="SAM" id="Phobius"/>
    </source>
</evidence>
<feature type="transmembrane region" description="Helical" evidence="7">
    <location>
        <begin position="16"/>
        <end position="37"/>
    </location>
</feature>
<evidence type="ECO:0000256" key="3">
    <source>
        <dbReference type="ARBA" id="ARBA00022989"/>
    </source>
</evidence>
<feature type="transmembrane region" description="Helical" evidence="7">
    <location>
        <begin position="129"/>
        <end position="158"/>
    </location>
</feature>
<dbReference type="Proteomes" id="UP000813385">
    <property type="component" value="Unassembled WGS sequence"/>
</dbReference>
<feature type="compositionally biased region" description="Basic and acidic residues" evidence="6">
    <location>
        <begin position="350"/>
        <end position="374"/>
    </location>
</feature>
<evidence type="ECO:0000256" key="2">
    <source>
        <dbReference type="ARBA" id="ARBA00022692"/>
    </source>
</evidence>
<feature type="compositionally biased region" description="Low complexity" evidence="6">
    <location>
        <begin position="291"/>
        <end position="310"/>
    </location>
</feature>